<protein>
    <submittedName>
        <fullName evidence="3">Putative Flp pilus-assembly TadE/G-like protein</fullName>
    </submittedName>
</protein>
<dbReference type="InterPro" id="IPR028087">
    <property type="entry name" value="Tad_N"/>
</dbReference>
<dbReference type="EMBL" id="VLLB01000007">
    <property type="protein sequence ID" value="TWI63050.1"/>
    <property type="molecule type" value="Genomic_DNA"/>
</dbReference>
<evidence type="ECO:0000313" key="3">
    <source>
        <dbReference type="EMBL" id="TWI63050.1"/>
    </source>
</evidence>
<feature type="domain" description="Putative Flp pilus-assembly TadG-like N-terminal" evidence="2">
    <location>
        <begin position="8"/>
        <end position="55"/>
    </location>
</feature>
<feature type="transmembrane region" description="Helical" evidence="1">
    <location>
        <begin position="12"/>
        <end position="36"/>
    </location>
</feature>
<keyword evidence="1" id="KW-0472">Membrane</keyword>
<name>A0A562R3P7_9BURK</name>
<proteinExistence type="predicted"/>
<organism evidence="3 4">
    <name type="scientific">Pseudoduganella lurida</name>
    <dbReference type="NCBI Taxonomy" id="1036180"/>
    <lineage>
        <taxon>Bacteria</taxon>
        <taxon>Pseudomonadati</taxon>
        <taxon>Pseudomonadota</taxon>
        <taxon>Betaproteobacteria</taxon>
        <taxon>Burkholderiales</taxon>
        <taxon>Oxalobacteraceae</taxon>
        <taxon>Telluria group</taxon>
        <taxon>Pseudoduganella</taxon>
    </lineage>
</organism>
<dbReference type="Proteomes" id="UP000318431">
    <property type="component" value="Unassembled WGS sequence"/>
</dbReference>
<gene>
    <name evidence="3" type="ORF">IP91_03890</name>
</gene>
<keyword evidence="1" id="KW-0812">Transmembrane</keyword>
<evidence type="ECO:0000313" key="4">
    <source>
        <dbReference type="Proteomes" id="UP000318431"/>
    </source>
</evidence>
<evidence type="ECO:0000256" key="1">
    <source>
        <dbReference type="SAM" id="Phobius"/>
    </source>
</evidence>
<keyword evidence="1" id="KW-1133">Transmembrane helix</keyword>
<dbReference type="Pfam" id="PF13400">
    <property type="entry name" value="Tad"/>
    <property type="match status" value="1"/>
</dbReference>
<comment type="caution">
    <text evidence="3">The sequence shown here is derived from an EMBL/GenBank/DDBJ whole genome shotgun (WGS) entry which is preliminary data.</text>
</comment>
<accession>A0A562R3P7</accession>
<dbReference type="AlphaFoldDB" id="A0A562R3P7"/>
<keyword evidence="4" id="KW-1185">Reference proteome</keyword>
<evidence type="ECO:0000259" key="2">
    <source>
        <dbReference type="Pfam" id="PF13400"/>
    </source>
</evidence>
<reference evidence="3 4" key="1">
    <citation type="journal article" date="2015" name="Stand. Genomic Sci.">
        <title>Genomic Encyclopedia of Bacterial and Archaeal Type Strains, Phase III: the genomes of soil and plant-associated and newly described type strains.</title>
        <authorList>
            <person name="Whitman W.B."/>
            <person name="Woyke T."/>
            <person name="Klenk H.P."/>
            <person name="Zhou Y."/>
            <person name="Lilburn T.G."/>
            <person name="Beck B.J."/>
            <person name="De Vos P."/>
            <person name="Vandamme P."/>
            <person name="Eisen J.A."/>
            <person name="Garrity G."/>
            <person name="Hugenholtz P."/>
            <person name="Kyrpides N.C."/>
        </authorList>
    </citation>
    <scope>NUCLEOTIDE SEQUENCE [LARGE SCALE GENOMIC DNA]</scope>
    <source>
        <strain evidence="3 4">CGMCC 1.10822</strain>
    </source>
</reference>
<sequence length="476" mass="49092">MRRARQRGAILILYAFALVVILGFAGLVLDLGLVYFRKAQLQGAADAIALAAAQRLNGTAAGVATAVTAAATNAATHRVGLADSLPWNADAALRFNSSPDAAGGWLSAGEAAAAPAGIWYARVDIGALASTAHVMRPIFMGLVGADSPIDVGAAAVAGQAALKVTPLAICALKTQQTTQRDNGGGLLETITYGFRTGVTYNLLNLNPALGASSGAYFFLDPLAPPGTVATADTSTDAVVAPFLCSGTLAYGSLGTGTTALAANLRRLEAFHLAAQLNSRFGQYAAPYSGTNACVRNGAPPDTNVKNYAGAGATWHPTDAQPTQPSARSSSGAGLPLATIADLSPAQTFPAGHYGIRWAFAQPARPDGTLIGRNSWNTLYPPTVAVANTPTWTSTPYKLIRETPDPATPSRAERRVLTVPLLDCSTVPPSGLATVRVLALGRFLLSAPATDSEVPGEFGGVLTQAQTDRLRTVEIFR</sequence>